<evidence type="ECO:0000313" key="3">
    <source>
        <dbReference type="Proteomes" id="UP001173578"/>
    </source>
</evidence>
<keyword evidence="1" id="KW-1133">Transmembrane helix</keyword>
<comment type="caution">
    <text evidence="2">The sequence shown here is derived from an EMBL/GenBank/DDBJ whole genome shotgun (WGS) entry which is preliminary data.</text>
</comment>
<reference evidence="2" key="2">
    <citation type="journal article" date="2022" name="Sci. Total Environ.">
        <title>Prevalence, transmission, and molecular epidemiology of tet(X)-positive bacteria among humans, animals, and environmental niches in China: An epidemiological, and genomic-based study.</title>
        <authorList>
            <person name="Dong N."/>
            <person name="Zeng Y."/>
            <person name="Cai C."/>
            <person name="Sun C."/>
            <person name="Lu J."/>
            <person name="Liu C."/>
            <person name="Zhou H."/>
            <person name="Sun Q."/>
            <person name="Shu L."/>
            <person name="Wang H."/>
            <person name="Wang Y."/>
            <person name="Wang S."/>
            <person name="Wu C."/>
            <person name="Chan E.W."/>
            <person name="Chen G."/>
            <person name="Shen Z."/>
            <person name="Chen S."/>
            <person name="Zhang R."/>
        </authorList>
    </citation>
    <scope>NUCLEOTIDE SEQUENCE</scope>
    <source>
        <strain evidence="2">210</strain>
    </source>
</reference>
<dbReference type="PROSITE" id="PS51257">
    <property type="entry name" value="PROKAR_LIPOPROTEIN"/>
    <property type="match status" value="1"/>
</dbReference>
<sequence>MKTVIGFGVVVPFVLFLIGCVALNSFFNAERFESTSIYYLTLFAGVVPVFISSREIILKCRPVKITSNCEVFVCNKSLGKIIEVSETTQSSKLGFEKVLVIKLQNKTIKLAQFYYFNYSKIKEYLKEELSIKIINEL</sequence>
<keyword evidence="1" id="KW-0472">Membrane</keyword>
<proteinExistence type="predicted"/>
<dbReference type="Proteomes" id="UP001173578">
    <property type="component" value="Unassembled WGS sequence"/>
</dbReference>
<gene>
    <name evidence="2" type="ORF">HX095_15930</name>
</gene>
<feature type="transmembrane region" description="Helical" evidence="1">
    <location>
        <begin position="7"/>
        <end position="25"/>
    </location>
</feature>
<organism evidence="2 3">
    <name type="scientific">Empedobacter falsenii</name>
    <dbReference type="NCBI Taxonomy" id="343874"/>
    <lineage>
        <taxon>Bacteria</taxon>
        <taxon>Pseudomonadati</taxon>
        <taxon>Bacteroidota</taxon>
        <taxon>Flavobacteriia</taxon>
        <taxon>Flavobacteriales</taxon>
        <taxon>Weeksellaceae</taxon>
        <taxon>Empedobacter</taxon>
    </lineage>
</organism>
<evidence type="ECO:0000256" key="1">
    <source>
        <dbReference type="SAM" id="Phobius"/>
    </source>
</evidence>
<keyword evidence="1" id="KW-0812">Transmembrane</keyword>
<reference evidence="2" key="1">
    <citation type="submission" date="2020-06" db="EMBL/GenBank/DDBJ databases">
        <authorList>
            <person name="Dong N."/>
        </authorList>
    </citation>
    <scope>NUCLEOTIDE SEQUENCE</scope>
    <source>
        <strain evidence="2">210</strain>
    </source>
</reference>
<evidence type="ECO:0000313" key="2">
    <source>
        <dbReference type="EMBL" id="MDM1552692.1"/>
    </source>
</evidence>
<dbReference type="RefSeq" id="WP_286487086.1">
    <property type="nucleotide sequence ID" value="NZ_JACALR010000008.1"/>
</dbReference>
<name>A0AAW7DP62_9FLAO</name>
<evidence type="ECO:0008006" key="4">
    <source>
        <dbReference type="Google" id="ProtNLM"/>
    </source>
</evidence>
<protein>
    <recommendedName>
        <fullName evidence="4">Lipoprotein</fullName>
    </recommendedName>
</protein>
<accession>A0AAW7DP62</accession>
<feature type="transmembrane region" description="Helical" evidence="1">
    <location>
        <begin position="37"/>
        <end position="57"/>
    </location>
</feature>
<dbReference type="EMBL" id="JACALR010000008">
    <property type="protein sequence ID" value="MDM1552692.1"/>
    <property type="molecule type" value="Genomic_DNA"/>
</dbReference>
<dbReference type="AlphaFoldDB" id="A0AAW7DP62"/>